<keyword evidence="1" id="KW-0812">Transmembrane</keyword>
<evidence type="ECO:0000313" key="2">
    <source>
        <dbReference type="EMBL" id="TDW11820.1"/>
    </source>
</evidence>
<accession>A0A4R7ZFP9</accession>
<feature type="transmembrane region" description="Helical" evidence="1">
    <location>
        <begin position="80"/>
        <end position="101"/>
    </location>
</feature>
<keyword evidence="1" id="KW-0472">Membrane</keyword>
<evidence type="ECO:0000313" key="3">
    <source>
        <dbReference type="Proteomes" id="UP000294743"/>
    </source>
</evidence>
<dbReference type="OrthoDB" id="1851393at2"/>
<dbReference type="AlphaFoldDB" id="A0A4R7ZFP9"/>
<evidence type="ECO:0000256" key="1">
    <source>
        <dbReference type="SAM" id="Phobius"/>
    </source>
</evidence>
<feature type="transmembrane region" description="Helical" evidence="1">
    <location>
        <begin position="21"/>
        <end position="45"/>
    </location>
</feature>
<reference evidence="2 3" key="1">
    <citation type="submission" date="2019-03" db="EMBL/GenBank/DDBJ databases">
        <title>Genomic Encyclopedia of Type Strains, Phase IV (KMG-IV): sequencing the most valuable type-strain genomes for metagenomic binning, comparative biology and taxonomic classification.</title>
        <authorList>
            <person name="Goeker M."/>
        </authorList>
    </citation>
    <scope>NUCLEOTIDE SEQUENCE [LARGE SCALE GENOMIC DNA]</scope>
    <source>
        <strain evidence="2 3">DSM 28867</strain>
    </source>
</reference>
<proteinExistence type="predicted"/>
<name>A0A4R7ZFP9_9FIRM</name>
<feature type="transmembrane region" description="Helical" evidence="1">
    <location>
        <begin position="113"/>
        <end position="135"/>
    </location>
</feature>
<sequence>MKEIKHLDELQLLKRGNVFKHGLFSLVGLLLINALLYSCGIEWASGKWAELTIILLVVVLCSIEFIYYDIYPLTERKQKYLIYFSGLFGFVALIACIYDLVIEEVRIVASGKITDGALGIIYGILFMVVFLAYILKIKHNAKHENEE</sequence>
<protein>
    <submittedName>
        <fullName evidence="2">Uncharacterized protein</fullName>
    </submittedName>
</protein>
<keyword evidence="3" id="KW-1185">Reference proteome</keyword>
<keyword evidence="1" id="KW-1133">Transmembrane helix</keyword>
<gene>
    <name evidence="2" type="ORF">EDD63_1527</name>
</gene>
<dbReference type="RefSeq" id="WP_134171155.1">
    <property type="nucleotide sequence ID" value="NZ_SODD01000052.1"/>
</dbReference>
<comment type="caution">
    <text evidence="2">The sequence shown here is derived from an EMBL/GenBank/DDBJ whole genome shotgun (WGS) entry which is preliminary data.</text>
</comment>
<feature type="transmembrane region" description="Helical" evidence="1">
    <location>
        <begin position="51"/>
        <end position="68"/>
    </location>
</feature>
<dbReference type="Proteomes" id="UP000294743">
    <property type="component" value="Unassembled WGS sequence"/>
</dbReference>
<organism evidence="2 3">
    <name type="scientific">Breznakia blatticola</name>
    <dbReference type="NCBI Taxonomy" id="1754012"/>
    <lineage>
        <taxon>Bacteria</taxon>
        <taxon>Bacillati</taxon>
        <taxon>Bacillota</taxon>
        <taxon>Erysipelotrichia</taxon>
        <taxon>Erysipelotrichales</taxon>
        <taxon>Erysipelotrichaceae</taxon>
        <taxon>Breznakia</taxon>
    </lineage>
</organism>
<dbReference type="EMBL" id="SODD01000052">
    <property type="protein sequence ID" value="TDW11820.1"/>
    <property type="molecule type" value="Genomic_DNA"/>
</dbReference>